<evidence type="ECO:0000256" key="13">
    <source>
        <dbReference type="ARBA" id="ARBA00030866"/>
    </source>
</evidence>
<evidence type="ECO:0000256" key="6">
    <source>
        <dbReference type="ARBA" id="ARBA00022741"/>
    </source>
</evidence>
<protein>
    <recommendedName>
        <fullName evidence="3">Flagellar biosynthesis protein FlhF</fullName>
    </recommendedName>
    <alternativeName>
        <fullName evidence="13">Flagella-associated GTP-binding protein</fullName>
    </alternativeName>
</protein>
<proteinExistence type="inferred from homology"/>
<evidence type="ECO:0000256" key="11">
    <source>
        <dbReference type="ARBA" id="ARBA00023225"/>
    </source>
</evidence>
<evidence type="ECO:0000256" key="10">
    <source>
        <dbReference type="ARBA" id="ARBA00023136"/>
    </source>
</evidence>
<dbReference type="SUPFAM" id="SSF52540">
    <property type="entry name" value="P-loop containing nucleoside triphosphate hydrolases"/>
    <property type="match status" value="1"/>
</dbReference>
<dbReference type="EMBL" id="JBGUAW010000007">
    <property type="protein sequence ID" value="MFA9461479.1"/>
    <property type="molecule type" value="Genomic_DNA"/>
</dbReference>
<evidence type="ECO:0000313" key="18">
    <source>
        <dbReference type="Proteomes" id="UP001575181"/>
    </source>
</evidence>
<dbReference type="Pfam" id="PF00448">
    <property type="entry name" value="SRP54"/>
    <property type="match status" value="1"/>
</dbReference>
<feature type="domain" description="SRP54-type proteins GTP-binding" evidence="16">
    <location>
        <begin position="143"/>
        <end position="333"/>
    </location>
</feature>
<evidence type="ECO:0000256" key="5">
    <source>
        <dbReference type="ARBA" id="ARBA00022475"/>
    </source>
</evidence>
<dbReference type="InterPro" id="IPR027417">
    <property type="entry name" value="P-loop_NTPase"/>
</dbReference>
<dbReference type="PANTHER" id="PTHR43134">
    <property type="entry name" value="SIGNAL RECOGNITION PARTICLE RECEPTOR SUBUNIT ALPHA"/>
    <property type="match status" value="1"/>
</dbReference>
<keyword evidence="4" id="KW-0813">Transport</keyword>
<keyword evidence="7" id="KW-1005">Bacterial flagellum biogenesis</keyword>
<sequence length="342" mass="37452">MAGETKRKGGTYEGRTLREAMRRAQEELGPTARMQDTSRLPDGGWQVRASVSGSGALPSSEQSTGEFSDGEEVFLRELRSEVAELRRLVATMETGPLAEGEALLRKRGLSPGAARALWRLEAKGRPTERAIKLSHALKPEQAPIHAALVGPTGSGKTTTIAKLAAKYLLQGMSVYLVGTDAFRIGAMDQLQQYARIMEVPLSIARDAHELRQVLQRTEGYDVVLVDTIGRGARARREVNELAAMFKGFPDLRRHLVLPGNVDLEDARIGWQTFRCLKPSSLLTTKMDETGRPARALEIAVASGLPLAAFGCGQQVPEDFGFYSYKFIRTKLLGFDQPDGGER</sequence>
<comment type="function">
    <text evidence="12">Necessary for flagellar biosynthesis. May be involved in translocation of the flagellum.</text>
</comment>
<feature type="domain" description="AAA+ ATPase" evidence="15">
    <location>
        <begin position="142"/>
        <end position="304"/>
    </location>
</feature>
<feature type="compositionally biased region" description="Basic and acidic residues" evidence="14">
    <location>
        <begin position="15"/>
        <end position="26"/>
    </location>
</feature>
<comment type="caution">
    <text evidence="17">The sequence shown here is derived from an EMBL/GenBank/DDBJ whole genome shotgun (WGS) entry which is preliminary data.</text>
</comment>
<keyword evidence="10" id="KW-0472">Membrane</keyword>
<dbReference type="InterPro" id="IPR000897">
    <property type="entry name" value="SRP54_GTPase_dom"/>
</dbReference>
<dbReference type="InterPro" id="IPR047040">
    <property type="entry name" value="FlhF__GTPase_dom"/>
</dbReference>
<evidence type="ECO:0000256" key="14">
    <source>
        <dbReference type="SAM" id="MobiDB-lite"/>
    </source>
</evidence>
<evidence type="ECO:0000259" key="16">
    <source>
        <dbReference type="SMART" id="SM00962"/>
    </source>
</evidence>
<gene>
    <name evidence="17" type="ORF">ACERLL_11645</name>
</gene>
<evidence type="ECO:0000259" key="15">
    <source>
        <dbReference type="SMART" id="SM00382"/>
    </source>
</evidence>
<dbReference type="PANTHER" id="PTHR43134:SF3">
    <property type="entry name" value="FLAGELLAR BIOSYNTHESIS PROTEIN FLHF"/>
    <property type="match status" value="1"/>
</dbReference>
<dbReference type="Gene3D" id="3.40.50.300">
    <property type="entry name" value="P-loop containing nucleotide triphosphate hydrolases"/>
    <property type="match status" value="1"/>
</dbReference>
<keyword evidence="8" id="KW-0653">Protein transport</keyword>
<keyword evidence="9" id="KW-0342">GTP-binding</keyword>
<feature type="compositionally biased region" description="Polar residues" evidence="14">
    <location>
        <begin position="49"/>
        <end position="66"/>
    </location>
</feature>
<keyword evidence="6" id="KW-0547">Nucleotide-binding</keyword>
<evidence type="ECO:0000256" key="9">
    <source>
        <dbReference type="ARBA" id="ARBA00023134"/>
    </source>
</evidence>
<dbReference type="SMART" id="SM00962">
    <property type="entry name" value="SRP54"/>
    <property type="match status" value="1"/>
</dbReference>
<comment type="subcellular location">
    <subcellularLocation>
        <location evidence="1">Cell membrane</location>
        <topology evidence="1">Peripheral membrane protein</topology>
        <orientation evidence="1">Cytoplasmic side</orientation>
    </subcellularLocation>
</comment>
<dbReference type="Proteomes" id="UP001575181">
    <property type="component" value="Unassembled WGS sequence"/>
</dbReference>
<evidence type="ECO:0000256" key="1">
    <source>
        <dbReference type="ARBA" id="ARBA00004413"/>
    </source>
</evidence>
<keyword evidence="11" id="KW-1006">Bacterial flagellum protein export</keyword>
<evidence type="ECO:0000256" key="2">
    <source>
        <dbReference type="ARBA" id="ARBA00008531"/>
    </source>
</evidence>
<name>A0ABV4TWI3_9GAMM</name>
<evidence type="ECO:0000256" key="12">
    <source>
        <dbReference type="ARBA" id="ARBA00025337"/>
    </source>
</evidence>
<accession>A0ABV4TWI3</accession>
<dbReference type="InterPro" id="IPR003593">
    <property type="entry name" value="AAA+_ATPase"/>
</dbReference>
<comment type="similarity">
    <text evidence="2">Belongs to the GTP-binding SRP family.</text>
</comment>
<dbReference type="SMART" id="SM00382">
    <property type="entry name" value="AAA"/>
    <property type="match status" value="1"/>
</dbReference>
<evidence type="ECO:0000256" key="7">
    <source>
        <dbReference type="ARBA" id="ARBA00022795"/>
    </source>
</evidence>
<organism evidence="17 18">
    <name type="scientific">Thiohalorhabdus methylotrophus</name>
    <dbReference type="NCBI Taxonomy" id="3242694"/>
    <lineage>
        <taxon>Bacteria</taxon>
        <taxon>Pseudomonadati</taxon>
        <taxon>Pseudomonadota</taxon>
        <taxon>Gammaproteobacteria</taxon>
        <taxon>Thiohalorhabdales</taxon>
        <taxon>Thiohalorhabdaceae</taxon>
        <taxon>Thiohalorhabdus</taxon>
    </lineage>
</organism>
<keyword evidence="18" id="KW-1185">Reference proteome</keyword>
<evidence type="ECO:0000256" key="3">
    <source>
        <dbReference type="ARBA" id="ARBA00014919"/>
    </source>
</evidence>
<dbReference type="CDD" id="cd17873">
    <property type="entry name" value="FlhF"/>
    <property type="match status" value="1"/>
</dbReference>
<dbReference type="RefSeq" id="WP_373656266.1">
    <property type="nucleotide sequence ID" value="NZ_JBGUAW010000007.1"/>
</dbReference>
<feature type="region of interest" description="Disordered" evidence="14">
    <location>
        <begin position="1"/>
        <end position="69"/>
    </location>
</feature>
<evidence type="ECO:0000256" key="8">
    <source>
        <dbReference type="ARBA" id="ARBA00022927"/>
    </source>
</evidence>
<reference evidence="17 18" key="1">
    <citation type="submission" date="2024-08" db="EMBL/GenBank/DDBJ databases">
        <title>Whole-genome sequencing of halo(alkali)philic microorganisms from hypersaline lakes.</title>
        <authorList>
            <person name="Sorokin D.Y."/>
            <person name="Merkel A.Y."/>
            <person name="Messina E."/>
            <person name="Yakimov M."/>
        </authorList>
    </citation>
    <scope>NUCLEOTIDE SEQUENCE [LARGE SCALE GENOMIC DNA]</scope>
    <source>
        <strain evidence="17 18">Cl-TMA</strain>
    </source>
</reference>
<evidence type="ECO:0000313" key="17">
    <source>
        <dbReference type="EMBL" id="MFA9461479.1"/>
    </source>
</evidence>
<evidence type="ECO:0000256" key="4">
    <source>
        <dbReference type="ARBA" id="ARBA00022448"/>
    </source>
</evidence>
<keyword evidence="5" id="KW-1003">Cell membrane</keyword>